<evidence type="ECO:0000259" key="1">
    <source>
        <dbReference type="Pfam" id="PF14111"/>
    </source>
</evidence>
<gene>
    <name evidence="2" type="ORF">Sradi_1762800</name>
</gene>
<name>A0AAW2TUR2_SESRA</name>
<dbReference type="AlphaFoldDB" id="A0AAW2TUR2"/>
<reference evidence="2" key="2">
    <citation type="journal article" date="2024" name="Plant">
        <title>Genomic evolution and insights into agronomic trait innovations of Sesamum species.</title>
        <authorList>
            <person name="Miao H."/>
            <person name="Wang L."/>
            <person name="Qu L."/>
            <person name="Liu H."/>
            <person name="Sun Y."/>
            <person name="Le M."/>
            <person name="Wang Q."/>
            <person name="Wei S."/>
            <person name="Zheng Y."/>
            <person name="Lin W."/>
            <person name="Duan Y."/>
            <person name="Cao H."/>
            <person name="Xiong S."/>
            <person name="Wang X."/>
            <person name="Wei L."/>
            <person name="Li C."/>
            <person name="Ma Q."/>
            <person name="Ju M."/>
            <person name="Zhao R."/>
            <person name="Li G."/>
            <person name="Mu C."/>
            <person name="Tian Q."/>
            <person name="Mei H."/>
            <person name="Zhang T."/>
            <person name="Gao T."/>
            <person name="Zhang H."/>
        </authorList>
    </citation>
    <scope>NUCLEOTIDE SEQUENCE</scope>
    <source>
        <strain evidence="2">G02</strain>
    </source>
</reference>
<dbReference type="InterPro" id="IPR025558">
    <property type="entry name" value="DUF4283"/>
</dbReference>
<organism evidence="2">
    <name type="scientific">Sesamum radiatum</name>
    <name type="common">Black benniseed</name>
    <dbReference type="NCBI Taxonomy" id="300843"/>
    <lineage>
        <taxon>Eukaryota</taxon>
        <taxon>Viridiplantae</taxon>
        <taxon>Streptophyta</taxon>
        <taxon>Embryophyta</taxon>
        <taxon>Tracheophyta</taxon>
        <taxon>Spermatophyta</taxon>
        <taxon>Magnoliopsida</taxon>
        <taxon>eudicotyledons</taxon>
        <taxon>Gunneridae</taxon>
        <taxon>Pentapetalae</taxon>
        <taxon>asterids</taxon>
        <taxon>lamiids</taxon>
        <taxon>Lamiales</taxon>
        <taxon>Pedaliaceae</taxon>
        <taxon>Sesamum</taxon>
    </lineage>
</organism>
<proteinExistence type="predicted"/>
<sequence length="124" mass="14293">MEKEDVGLVSTGLWHTERMAQGFFIVGRVLSNKTFHPEALHSTLKSAFNPVKGMEFKMIEGNRFLLKFFHSLDRDHVIARNPWTYEKTLLILAPVNSSNNPIEIDLNHCEFHIHIPRLPLGKDD</sequence>
<comment type="caution">
    <text evidence="2">The sequence shown here is derived from an EMBL/GenBank/DDBJ whole genome shotgun (WGS) entry which is preliminary data.</text>
</comment>
<protein>
    <recommendedName>
        <fullName evidence="1">DUF4283 domain-containing protein</fullName>
    </recommendedName>
</protein>
<evidence type="ECO:0000313" key="2">
    <source>
        <dbReference type="EMBL" id="KAL0408284.1"/>
    </source>
</evidence>
<reference evidence="2" key="1">
    <citation type="submission" date="2020-06" db="EMBL/GenBank/DDBJ databases">
        <authorList>
            <person name="Li T."/>
            <person name="Hu X."/>
            <person name="Zhang T."/>
            <person name="Song X."/>
            <person name="Zhang H."/>
            <person name="Dai N."/>
            <person name="Sheng W."/>
            <person name="Hou X."/>
            <person name="Wei L."/>
        </authorList>
    </citation>
    <scope>NUCLEOTIDE SEQUENCE</scope>
    <source>
        <strain evidence="2">G02</strain>
        <tissue evidence="2">Leaf</tissue>
    </source>
</reference>
<feature type="domain" description="DUF4283" evidence="1">
    <location>
        <begin position="23"/>
        <end position="97"/>
    </location>
</feature>
<accession>A0AAW2TUR2</accession>
<dbReference type="EMBL" id="JACGWJ010000007">
    <property type="protein sequence ID" value="KAL0408284.1"/>
    <property type="molecule type" value="Genomic_DNA"/>
</dbReference>
<dbReference type="Pfam" id="PF14111">
    <property type="entry name" value="DUF4283"/>
    <property type="match status" value="1"/>
</dbReference>